<proteinExistence type="inferred from homology"/>
<evidence type="ECO:0000313" key="9">
    <source>
        <dbReference type="EMBL" id="ABI91704.1"/>
    </source>
</evidence>
<evidence type="ECO:0000313" key="10">
    <source>
        <dbReference type="Proteomes" id="UP000000662"/>
    </source>
</evidence>
<dbReference type="Pfam" id="PF01355">
    <property type="entry name" value="HIPIP"/>
    <property type="match status" value="1"/>
</dbReference>
<dbReference type="Gene3D" id="4.10.490.10">
    <property type="entry name" value="High potential iron-sulphur protein"/>
    <property type="match status" value="1"/>
</dbReference>
<keyword evidence="1 7" id="KW-0813">Transport</keyword>
<dbReference type="EMBL" id="CP000442">
    <property type="protein sequence ID" value="ABI91704.1"/>
    <property type="molecule type" value="Genomic_DNA"/>
</dbReference>
<dbReference type="KEGG" id="bam:Bamb_6160"/>
<dbReference type="GO" id="GO:0009055">
    <property type="term" value="F:electron transfer activity"/>
    <property type="evidence" value="ECO:0007669"/>
    <property type="project" value="InterPro"/>
</dbReference>
<comment type="similarity">
    <text evidence="7">Belongs to the high-potential iron-sulfur protein (HiPIP) family.</text>
</comment>
<dbReference type="GO" id="GO:0019646">
    <property type="term" value="P:aerobic electron transport chain"/>
    <property type="evidence" value="ECO:0007669"/>
    <property type="project" value="InterPro"/>
</dbReference>
<dbReference type="GeneID" id="93088495"/>
<comment type="subunit">
    <text evidence="7">Homodimer.</text>
</comment>
<dbReference type="RefSeq" id="WP_011661035.1">
    <property type="nucleotide sequence ID" value="NC_008392.1"/>
</dbReference>
<sequence length="105" mass="11110">MTHSTSRRTFIVNTIGLCAALAAGRTAYAAPPLVDENDPTAKTLGYRAHASSVDPAQFPKYQAGQRCSNCRFYKGEAADASGTCPMFGGKSVAADGWCNVYAKRA</sequence>
<evidence type="ECO:0000256" key="3">
    <source>
        <dbReference type="ARBA" id="ARBA00022723"/>
    </source>
</evidence>
<dbReference type="PROSITE" id="PS51318">
    <property type="entry name" value="TAT"/>
    <property type="match status" value="1"/>
</dbReference>
<evidence type="ECO:0000256" key="2">
    <source>
        <dbReference type="ARBA" id="ARBA00022485"/>
    </source>
</evidence>
<accession>Q0B2B9</accession>
<dbReference type="InterPro" id="IPR036369">
    <property type="entry name" value="HIPIP_sf"/>
</dbReference>
<evidence type="ECO:0000256" key="1">
    <source>
        <dbReference type="ARBA" id="ARBA00022448"/>
    </source>
</evidence>
<reference evidence="9" key="1">
    <citation type="submission" date="2006-08" db="EMBL/GenBank/DDBJ databases">
        <title>Complete sequence of Chromosome 3 of Burkholderia cepacia AMMD.</title>
        <authorList>
            <consortium name="US DOE Joint Genome Institute"/>
            <person name="Copeland A."/>
            <person name="Lucas S."/>
            <person name="Lapidus A."/>
            <person name="Barry K."/>
            <person name="Detter J.C."/>
            <person name="Glavina del Rio T."/>
            <person name="Hammon N."/>
            <person name="Israni S."/>
            <person name="Pitluck S."/>
            <person name="Bruce D."/>
            <person name="Chain P."/>
            <person name="Malfatti S."/>
            <person name="Shin M."/>
            <person name="Vergez L."/>
            <person name="Schmutz J."/>
            <person name="Larimer F."/>
            <person name="Land M."/>
            <person name="Hauser L."/>
            <person name="Kyrpides N."/>
            <person name="Kim E."/>
            <person name="Parke J."/>
            <person name="Coenye T."/>
            <person name="Konstantinidis K."/>
            <person name="Ramette A."/>
            <person name="Tiedje J."/>
            <person name="Richardson P."/>
        </authorList>
    </citation>
    <scope>NUCLEOTIDE SEQUENCE</scope>
    <source>
        <strain evidence="9">AMMD</strain>
    </source>
</reference>
<dbReference type="InterPro" id="IPR006311">
    <property type="entry name" value="TAT_signal"/>
</dbReference>
<keyword evidence="10" id="KW-1185">Reference proteome</keyword>
<protein>
    <recommendedName>
        <fullName evidence="7">High-potential iron-sulfur protein</fullName>
        <shortName evidence="7">HiPIP</shortName>
    </recommendedName>
</protein>
<dbReference type="PROSITE" id="PS51373">
    <property type="entry name" value="HIPIP"/>
    <property type="match status" value="1"/>
</dbReference>
<keyword evidence="4 7" id="KW-0249">Electron transport</keyword>
<keyword evidence="5 7" id="KW-0408">Iron</keyword>
<keyword evidence="3 7" id="KW-0479">Metal-binding</keyword>
<comment type="function">
    <text evidence="7">Specific class of high-redox-potential 4Fe-4S ferredoxins. Functions in anaerobic electron transport in most purple and in some other photosynthetic bacteria and in at least one genus (Paracoccus) of halophilic, denitrifying bacteria.</text>
</comment>
<evidence type="ECO:0000256" key="4">
    <source>
        <dbReference type="ARBA" id="ARBA00022982"/>
    </source>
</evidence>
<dbReference type="PATRIC" id="fig|339670.21.peg.6018"/>
<dbReference type="eggNOG" id="ENOG50330XW">
    <property type="taxonomic scope" value="Bacteria"/>
</dbReference>
<evidence type="ECO:0000256" key="5">
    <source>
        <dbReference type="ARBA" id="ARBA00023004"/>
    </source>
</evidence>
<evidence type="ECO:0000256" key="6">
    <source>
        <dbReference type="ARBA" id="ARBA00023014"/>
    </source>
</evidence>
<dbReference type="AlphaFoldDB" id="Q0B2B9"/>
<keyword evidence="6 7" id="KW-0411">Iron-sulfur</keyword>
<gene>
    <name evidence="9" type="ordered locus">Bamb_6160</name>
</gene>
<evidence type="ECO:0000259" key="8">
    <source>
        <dbReference type="PROSITE" id="PS51373"/>
    </source>
</evidence>
<keyword evidence="2 7" id="KW-0004">4Fe-4S</keyword>
<feature type="domain" description="High potential iron-sulfur proteins family profile" evidence="8">
    <location>
        <begin position="28"/>
        <end position="105"/>
    </location>
</feature>
<dbReference type="Proteomes" id="UP000000662">
    <property type="component" value="Chromosome 3"/>
</dbReference>
<evidence type="ECO:0000256" key="7">
    <source>
        <dbReference type="RuleBase" id="RU000620"/>
    </source>
</evidence>
<name>Q0B2B9_BURCM</name>
<organism evidence="9 10">
    <name type="scientific">Burkholderia ambifaria (strain ATCC BAA-244 / DSM 16087 / CCUG 44356 / LMG 19182 / AMMD)</name>
    <name type="common">Burkholderia cepacia (strain AMMD)</name>
    <dbReference type="NCBI Taxonomy" id="339670"/>
    <lineage>
        <taxon>Bacteria</taxon>
        <taxon>Pseudomonadati</taxon>
        <taxon>Pseudomonadota</taxon>
        <taxon>Betaproteobacteria</taxon>
        <taxon>Burkholderiales</taxon>
        <taxon>Burkholderiaceae</taxon>
        <taxon>Burkholderia</taxon>
        <taxon>Burkholderia cepacia complex</taxon>
    </lineage>
</organism>
<dbReference type="SUPFAM" id="SSF57652">
    <property type="entry name" value="HIPIP (high potential iron protein)"/>
    <property type="match status" value="1"/>
</dbReference>
<dbReference type="GO" id="GO:0046872">
    <property type="term" value="F:metal ion binding"/>
    <property type="evidence" value="ECO:0007669"/>
    <property type="project" value="UniProtKB-KW"/>
</dbReference>
<dbReference type="GO" id="GO:0051539">
    <property type="term" value="F:4 iron, 4 sulfur cluster binding"/>
    <property type="evidence" value="ECO:0007669"/>
    <property type="project" value="UniProtKB-KW"/>
</dbReference>
<dbReference type="InterPro" id="IPR000170">
    <property type="entry name" value="High_potential_FeS_prot"/>
</dbReference>